<dbReference type="EMBL" id="CP014209">
    <property type="protein sequence ID" value="ANC30095.1"/>
    <property type="molecule type" value="Genomic_DNA"/>
</dbReference>
<protein>
    <submittedName>
        <fullName evidence="2">Uncharacterized protein</fullName>
    </submittedName>
</protein>
<dbReference type="RefSeq" id="WP_157557142.1">
    <property type="nucleotide sequence ID" value="NZ_CP014209.1"/>
</dbReference>
<dbReference type="Proteomes" id="UP000076794">
    <property type="component" value="Chromosome"/>
</dbReference>
<evidence type="ECO:0000313" key="3">
    <source>
        <dbReference type="Proteomes" id="UP000076794"/>
    </source>
</evidence>
<organism evidence="2 3">
    <name type="scientific">Isoptericola dokdonensis DS-3</name>
    <dbReference type="NCBI Taxonomy" id="1300344"/>
    <lineage>
        <taxon>Bacteria</taxon>
        <taxon>Bacillati</taxon>
        <taxon>Actinomycetota</taxon>
        <taxon>Actinomycetes</taxon>
        <taxon>Micrococcales</taxon>
        <taxon>Promicromonosporaceae</taxon>
        <taxon>Isoptericola</taxon>
    </lineage>
</organism>
<dbReference type="KEGG" id="ido:I598_0515"/>
<accession>A0A161HZF3</accession>
<feature type="region of interest" description="Disordered" evidence="1">
    <location>
        <begin position="31"/>
        <end position="67"/>
    </location>
</feature>
<dbReference type="PATRIC" id="fig|1300344.3.peg.515"/>
<name>A0A161HZF3_9MICO</name>
<dbReference type="OrthoDB" id="5148386at2"/>
<gene>
    <name evidence="2" type="ORF">I598_0515</name>
</gene>
<proteinExistence type="predicted"/>
<evidence type="ECO:0000256" key="1">
    <source>
        <dbReference type="SAM" id="MobiDB-lite"/>
    </source>
</evidence>
<reference evidence="2 3" key="1">
    <citation type="submission" date="2016-01" db="EMBL/GenBank/DDBJ databases">
        <title>Complete genome sequence of a soil Actinobacterium, Isoptericola dokdonensis DS-3.</title>
        <authorList>
            <person name="Kwon S.-K."/>
            <person name="Kim J.F."/>
        </authorList>
    </citation>
    <scope>NUCLEOTIDE SEQUENCE [LARGE SCALE GENOMIC DNA]</scope>
    <source>
        <strain evidence="2 3">DS-3</strain>
    </source>
</reference>
<dbReference type="AlphaFoldDB" id="A0A161HZF3"/>
<evidence type="ECO:0000313" key="2">
    <source>
        <dbReference type="EMBL" id="ANC30095.1"/>
    </source>
</evidence>
<sequence length="67" mass="7286">MRSLETPIFDTLAREFESSRPLLHVARALGGDPLGDPLSRTHAVDVSTASASTSPLPRRARQENSRS</sequence>
<keyword evidence="3" id="KW-1185">Reference proteome</keyword>